<dbReference type="EMBL" id="LC004126">
    <property type="protein sequence ID" value="BAT32750.1"/>
    <property type="molecule type" value="Genomic_RNA"/>
</dbReference>
<evidence type="ECO:0000313" key="2">
    <source>
        <dbReference type="EMBL" id="BAT32750.1"/>
    </source>
</evidence>
<reference evidence="2" key="1">
    <citation type="submission" date="2014-09" db="EMBL/GenBank/DDBJ databases">
        <title>The complete nucleotide sequence of the genomic RNA of Lily symptomless virus isolated from Japanese trumpet lily.</title>
        <authorList>
            <person name="Hiratsuka K."/>
            <person name="Takeda T."/>
        </authorList>
    </citation>
    <scope>NUCLEOTIDE SEQUENCE</scope>
    <source>
        <strain evidence="2">LSV-Jp1</strain>
    </source>
</reference>
<proteinExistence type="predicted"/>
<accession>A0A0P0ZDB7</accession>
<organismHost>
    <name type="scientific">Lilium</name>
    <dbReference type="NCBI Taxonomy" id="4688"/>
</organismHost>
<dbReference type="GO" id="GO:0005524">
    <property type="term" value="F:ATP binding"/>
    <property type="evidence" value="ECO:0007669"/>
    <property type="project" value="InterPro"/>
</dbReference>
<organism evidence="2">
    <name type="scientific">Lily symptomless virus</name>
    <name type="common">LSV</name>
    <dbReference type="NCBI Taxonomy" id="12173"/>
    <lineage>
        <taxon>Viruses</taxon>
        <taxon>Riboviria</taxon>
        <taxon>Orthornavirae</taxon>
        <taxon>Kitrinoviricota</taxon>
        <taxon>Alsuviricetes</taxon>
        <taxon>Tymovirales</taxon>
        <taxon>Betaflexiviridae</taxon>
        <taxon>Quinvirinae</taxon>
        <taxon>Carlavirus</taxon>
        <taxon>Carlavirus lilii</taxon>
    </lineage>
</organism>
<dbReference type="Pfam" id="PF01443">
    <property type="entry name" value="Viral_helicase1"/>
    <property type="match status" value="1"/>
</dbReference>
<sequence length="228" mass="25300">MDVLLNLLCEFGFERLSSELCLPIVVHSVPGGGKSSLIRKLINKDRRFTAYTFGLEDCESITGVRIKKAHAGIPRSEFVVFDEYIEGDIPPWAFAVFADPLQGGPGPVLRAHFVKRRTHRFGKCTAQLLNDLGYAVESDIEDVVQIQGLYETDLQGAVVYYEACVGNLLRAHSVPAYCISEIRGQTFESVTFVTSENHPVDRALAFQCLTRHRSSLLILSPDATYTSS</sequence>
<dbReference type="PROSITE" id="PS51657">
    <property type="entry name" value="PSRV_HELICASE"/>
    <property type="match status" value="1"/>
</dbReference>
<name>A0A0P0ZDB7_LSV</name>
<feature type="domain" description="(+)RNA virus helicase C-terminal" evidence="1">
    <location>
        <begin position="105"/>
        <end position="228"/>
    </location>
</feature>
<dbReference type="InterPro" id="IPR027351">
    <property type="entry name" value="(+)RNA_virus_helicase_core_dom"/>
</dbReference>
<protein>
    <submittedName>
        <fullName evidence="2">Triple gene block protein 1</fullName>
    </submittedName>
</protein>
<evidence type="ECO:0000259" key="1">
    <source>
        <dbReference type="PROSITE" id="PS51657"/>
    </source>
</evidence>